<feature type="compositionally biased region" description="Basic residues" evidence="2">
    <location>
        <begin position="35"/>
        <end position="49"/>
    </location>
</feature>
<feature type="coiled-coil region" evidence="1">
    <location>
        <begin position="162"/>
        <end position="212"/>
    </location>
</feature>
<evidence type="ECO:0000256" key="2">
    <source>
        <dbReference type="SAM" id="MobiDB-lite"/>
    </source>
</evidence>
<feature type="region of interest" description="Disordered" evidence="2">
    <location>
        <begin position="226"/>
        <end position="250"/>
    </location>
</feature>
<dbReference type="GO" id="GO:0006396">
    <property type="term" value="P:RNA processing"/>
    <property type="evidence" value="ECO:0007669"/>
    <property type="project" value="InterPro"/>
</dbReference>
<dbReference type="Gene3D" id="1.10.10.790">
    <property type="entry name" value="Surp module"/>
    <property type="match status" value="1"/>
</dbReference>
<name>A0A1C3KU38_PLAOA</name>
<accession>A0A1C3KU38</accession>
<dbReference type="InterPro" id="IPR000061">
    <property type="entry name" value="Surp"/>
</dbReference>
<feature type="compositionally biased region" description="Basic and acidic residues" evidence="2">
    <location>
        <begin position="24"/>
        <end position="34"/>
    </location>
</feature>
<dbReference type="SUPFAM" id="SSF109905">
    <property type="entry name" value="Surp module (SWAP domain)"/>
    <property type="match status" value="1"/>
</dbReference>
<proteinExistence type="predicted"/>
<gene>
    <name evidence="4" type="primary">PowCR01_110027500</name>
    <name evidence="4" type="ORF">POWCR01_110027500</name>
</gene>
<dbReference type="Proteomes" id="UP000243200">
    <property type="component" value="Chromosome 11"/>
</dbReference>
<feature type="domain" description="SURP motif" evidence="3">
    <location>
        <begin position="97"/>
        <end position="139"/>
    </location>
</feature>
<evidence type="ECO:0000259" key="3">
    <source>
        <dbReference type="PROSITE" id="PS50128"/>
    </source>
</evidence>
<keyword evidence="1" id="KW-0175">Coiled coil</keyword>
<sequence>MSKDHFKNEPPPGILTYHVHIKTAKRENKRDNKREGKKKIKERYREKKKKNEKFVKGPLISNYNLHETENEKAIFTSYVSNIEKDTCLPKSLREHIIIEYAATFVNLESDIVEFYLKLDNKLLVKFPFLHVDHPLHDYYQYVKLNTKKRMIDSYPNFVPAPLKELLQHVRKLEKEKISKNEIKSKMLKEKQIITLKDEKEKTKKQREREKEEESYANLFMKYMQSDEETDDKEDVKSASSQQIRPEDRQEMDDIIAKISKGEIGSTPRFVQILIQCIDKLKFLQYGSKEYAYFSQKFMEKGNASNSESPNITSADFLNLLCKPDERKESFESEAAGNTHVEENTDERGDVKMMQDYRRYGTKSTYLYINMCMYIYNFATSLFHVL</sequence>
<dbReference type="VEuPathDB" id="PlasmoDB:POWCR01_110027500"/>
<protein>
    <recommendedName>
        <fullName evidence="3">SURP motif domain-containing protein</fullName>
    </recommendedName>
</protein>
<dbReference type="OrthoDB" id="5836667at2759"/>
<dbReference type="AlphaFoldDB" id="A0A1C3KU38"/>
<dbReference type="GO" id="GO:0003723">
    <property type="term" value="F:RNA binding"/>
    <property type="evidence" value="ECO:0007669"/>
    <property type="project" value="InterPro"/>
</dbReference>
<feature type="region of interest" description="Disordered" evidence="2">
    <location>
        <begin position="19"/>
        <end position="49"/>
    </location>
</feature>
<reference evidence="4 5" key="1">
    <citation type="submission" date="2016-06" db="EMBL/GenBank/DDBJ databases">
        <authorList>
            <consortium name="Pathogen Informatics"/>
        </authorList>
    </citation>
    <scope>NUCLEOTIDE SEQUENCE [LARGE SCALE GENOMIC DNA]</scope>
    <source>
        <strain evidence="4">PowCR01</strain>
    </source>
</reference>
<dbReference type="PROSITE" id="PS50128">
    <property type="entry name" value="SURP"/>
    <property type="match status" value="1"/>
</dbReference>
<evidence type="ECO:0000313" key="5">
    <source>
        <dbReference type="Proteomes" id="UP000243200"/>
    </source>
</evidence>
<evidence type="ECO:0000256" key="1">
    <source>
        <dbReference type="SAM" id="Coils"/>
    </source>
</evidence>
<evidence type="ECO:0000313" key="4">
    <source>
        <dbReference type="EMBL" id="SBT77686.1"/>
    </source>
</evidence>
<organism evidence="4 5">
    <name type="scientific">Plasmodium ovale</name>
    <name type="common">malaria parasite P. ovale</name>
    <dbReference type="NCBI Taxonomy" id="36330"/>
    <lineage>
        <taxon>Eukaryota</taxon>
        <taxon>Sar</taxon>
        <taxon>Alveolata</taxon>
        <taxon>Apicomplexa</taxon>
        <taxon>Aconoidasida</taxon>
        <taxon>Haemosporida</taxon>
        <taxon>Plasmodiidae</taxon>
        <taxon>Plasmodium</taxon>
        <taxon>Plasmodium (Plasmodium)</taxon>
    </lineage>
</organism>
<dbReference type="EMBL" id="LT594515">
    <property type="protein sequence ID" value="SBT77686.1"/>
    <property type="molecule type" value="Genomic_DNA"/>
</dbReference>
<dbReference type="VEuPathDB" id="PlasmoDB:PocGH01_11033100"/>
<dbReference type="InterPro" id="IPR035967">
    <property type="entry name" value="SWAP/Surp_sf"/>
</dbReference>